<gene>
    <name evidence="4" type="ORF">GCM10011494_27800</name>
</gene>
<dbReference type="Gene3D" id="2.40.170.20">
    <property type="entry name" value="TonB-dependent receptor, beta-barrel domain"/>
    <property type="match status" value="1"/>
</dbReference>
<comment type="caution">
    <text evidence="4">The sequence shown here is derived from an EMBL/GenBank/DDBJ whole genome shotgun (WGS) entry which is preliminary data.</text>
</comment>
<reference evidence="4" key="1">
    <citation type="journal article" date="2014" name="Int. J. Syst. Evol. Microbiol.">
        <title>Complete genome sequence of Corynebacterium casei LMG S-19264T (=DSM 44701T), isolated from a smear-ripened cheese.</title>
        <authorList>
            <consortium name="US DOE Joint Genome Institute (JGI-PGF)"/>
            <person name="Walter F."/>
            <person name="Albersmeier A."/>
            <person name="Kalinowski J."/>
            <person name="Ruckert C."/>
        </authorList>
    </citation>
    <scope>NUCLEOTIDE SEQUENCE</scope>
    <source>
        <strain evidence="4">CGMCC 1.15095</strain>
    </source>
</reference>
<keyword evidence="3" id="KW-0998">Cell outer membrane</keyword>
<evidence type="ECO:0008006" key="6">
    <source>
        <dbReference type="Google" id="ProtNLM"/>
    </source>
</evidence>
<comment type="subcellular location">
    <subcellularLocation>
        <location evidence="1">Cell outer membrane</location>
    </subcellularLocation>
</comment>
<dbReference type="EMBL" id="BMHK01000019">
    <property type="protein sequence ID" value="GGC07612.1"/>
    <property type="molecule type" value="Genomic_DNA"/>
</dbReference>
<reference evidence="4" key="2">
    <citation type="submission" date="2020-09" db="EMBL/GenBank/DDBJ databases">
        <authorList>
            <person name="Sun Q."/>
            <person name="Zhou Y."/>
        </authorList>
    </citation>
    <scope>NUCLEOTIDE SEQUENCE</scope>
    <source>
        <strain evidence="4">CGMCC 1.15095</strain>
    </source>
</reference>
<keyword evidence="5" id="KW-1185">Reference proteome</keyword>
<accession>A0A916TTQ5</accession>
<evidence type="ECO:0000256" key="1">
    <source>
        <dbReference type="ARBA" id="ARBA00004442"/>
    </source>
</evidence>
<evidence type="ECO:0000256" key="2">
    <source>
        <dbReference type="ARBA" id="ARBA00023136"/>
    </source>
</evidence>
<dbReference type="InterPro" id="IPR018759">
    <property type="entry name" value="BBP2_2"/>
</dbReference>
<evidence type="ECO:0000256" key="3">
    <source>
        <dbReference type="ARBA" id="ARBA00023237"/>
    </source>
</evidence>
<dbReference type="InterPro" id="IPR036942">
    <property type="entry name" value="Beta-barrel_TonB_sf"/>
</dbReference>
<protein>
    <recommendedName>
        <fullName evidence="6">Outer membrane beta-barrel protein</fullName>
    </recommendedName>
</protein>
<name>A0A916TTQ5_9SPHN</name>
<proteinExistence type="predicted"/>
<dbReference type="Pfam" id="PF10082">
    <property type="entry name" value="BBP2_2"/>
    <property type="match status" value="1"/>
</dbReference>
<dbReference type="Proteomes" id="UP000608154">
    <property type="component" value="Unassembled WGS sequence"/>
</dbReference>
<evidence type="ECO:0000313" key="4">
    <source>
        <dbReference type="EMBL" id="GGC07612.1"/>
    </source>
</evidence>
<dbReference type="SUPFAM" id="SSF56935">
    <property type="entry name" value="Porins"/>
    <property type="match status" value="2"/>
</dbReference>
<organism evidence="4 5">
    <name type="scientific">Novosphingobium endophyticum</name>
    <dbReference type="NCBI Taxonomy" id="1955250"/>
    <lineage>
        <taxon>Bacteria</taxon>
        <taxon>Pseudomonadati</taxon>
        <taxon>Pseudomonadota</taxon>
        <taxon>Alphaproteobacteria</taxon>
        <taxon>Sphingomonadales</taxon>
        <taxon>Sphingomonadaceae</taxon>
        <taxon>Novosphingobium</taxon>
    </lineage>
</organism>
<dbReference type="AlphaFoldDB" id="A0A916TTQ5"/>
<evidence type="ECO:0000313" key="5">
    <source>
        <dbReference type="Proteomes" id="UP000608154"/>
    </source>
</evidence>
<keyword evidence="2" id="KW-0472">Membrane</keyword>
<sequence length="450" mass="49530">MARDTTQLTRLALHLTLTRGERCERAVHHVIYVASGRPRQGKPAIAARFALLLALFAAPRMAAAQEDVTTPTEIFEAEEGRGISLSPGLVLYNRTLIEGHYDTNIYNVEQNRIDDTIGVVDSDFRLATRLSRHELEVLSGATIRRYADVSDENSETYYLTGRAFLDLGARIGVRASGGYERGIEKRGTAGDQFATDRPVRFDSTRMEVSIDRTGGILEAELTGSVQRRKFLDASINGVTIDLGRRDATIRKASLRTSYRLSPVLRLHAELGANKVDYHRNTGTSRDSSGYSVLAGIRYEVTRLVDVTAAVGYIRQNFDAPDTKAATGLNYRLAATWTPTPMWRLTASGERTVDASPLDDVPAIVRSDFDLKVQRALGRRVLVEAGVSYTDEDYRGLGGTDRRYAGYGNVQYRVTENIAAVVGAEYRKQAGGASRRDYSGAAFSAGVRIAF</sequence>
<dbReference type="GO" id="GO:0009279">
    <property type="term" value="C:cell outer membrane"/>
    <property type="evidence" value="ECO:0007669"/>
    <property type="project" value="UniProtKB-SubCell"/>
</dbReference>